<name>A0A0C2D400_9BILA</name>
<dbReference type="EMBL" id="KN735287">
    <property type="protein sequence ID" value="KIH56757.1"/>
    <property type="molecule type" value="Genomic_DNA"/>
</dbReference>
<evidence type="ECO:0000313" key="7">
    <source>
        <dbReference type="Proteomes" id="UP000054047"/>
    </source>
</evidence>
<dbReference type="InterPro" id="IPR002018">
    <property type="entry name" value="CarbesteraseB"/>
</dbReference>
<sequence>MSNSSITKSPQKWVDEDCLHVNIFAGEDCLKNSCPVVFYIHGGGFNYDSAVMFKDKYLVNNFGGNDLLAALKFVKGEIKNFGGNPDDVTLFGHSGGAAVAAQFAFSKRIDPDKKYVDSVEL</sequence>
<dbReference type="GO" id="GO:0052689">
    <property type="term" value="F:carboxylic ester hydrolase activity"/>
    <property type="evidence" value="ECO:0007669"/>
    <property type="project" value="UniProtKB-KW"/>
</dbReference>
<evidence type="ECO:0000259" key="5">
    <source>
        <dbReference type="Pfam" id="PF00135"/>
    </source>
</evidence>
<dbReference type="Pfam" id="PF00135">
    <property type="entry name" value="COesterase"/>
    <property type="match status" value="1"/>
</dbReference>
<feature type="domain" description="Carboxylesterase type B" evidence="5">
    <location>
        <begin position="61"/>
        <end position="107"/>
    </location>
</feature>
<keyword evidence="7" id="KW-1185">Reference proteome</keyword>
<evidence type="ECO:0000256" key="4">
    <source>
        <dbReference type="RuleBase" id="RU361235"/>
    </source>
</evidence>
<gene>
    <name evidence="6" type="ORF">ANCDUO_13057</name>
</gene>
<dbReference type="EC" id="3.1.1.-" evidence="4"/>
<evidence type="ECO:0000313" key="6">
    <source>
        <dbReference type="EMBL" id="KIH56757.1"/>
    </source>
</evidence>
<keyword evidence="3 4" id="KW-0378">Hydrolase</keyword>
<protein>
    <recommendedName>
        <fullName evidence="4">Carboxylic ester hydrolase</fullName>
        <ecNumber evidence="4">3.1.1.-</ecNumber>
    </recommendedName>
</protein>
<dbReference type="SUPFAM" id="SSF53474">
    <property type="entry name" value="alpha/beta-Hydrolases"/>
    <property type="match status" value="1"/>
</dbReference>
<dbReference type="PANTHER" id="PTHR45580">
    <property type="entry name" value="PROTEIN CBG05369"/>
    <property type="match status" value="1"/>
</dbReference>
<evidence type="ECO:0000256" key="3">
    <source>
        <dbReference type="ARBA" id="ARBA00022801"/>
    </source>
</evidence>
<dbReference type="PROSITE" id="PS00122">
    <property type="entry name" value="CARBOXYLESTERASE_B_1"/>
    <property type="match status" value="1"/>
</dbReference>
<comment type="similarity">
    <text evidence="1 4">Belongs to the type-B carboxylesterase/lipase family.</text>
</comment>
<dbReference type="AlphaFoldDB" id="A0A0C2D400"/>
<dbReference type="PANTHER" id="PTHR45580:SF6">
    <property type="entry name" value="CARBOXYLESTERASE TYPE B DOMAIN-CONTAINING PROTEIN"/>
    <property type="match status" value="1"/>
</dbReference>
<dbReference type="OrthoDB" id="19653at2759"/>
<dbReference type="InterPro" id="IPR029058">
    <property type="entry name" value="AB_hydrolase_fold"/>
</dbReference>
<dbReference type="InterPro" id="IPR019826">
    <property type="entry name" value="Carboxylesterase_B_AS"/>
</dbReference>
<organism evidence="6 7">
    <name type="scientific">Ancylostoma duodenale</name>
    <dbReference type="NCBI Taxonomy" id="51022"/>
    <lineage>
        <taxon>Eukaryota</taxon>
        <taxon>Metazoa</taxon>
        <taxon>Ecdysozoa</taxon>
        <taxon>Nematoda</taxon>
        <taxon>Chromadorea</taxon>
        <taxon>Rhabditida</taxon>
        <taxon>Rhabditina</taxon>
        <taxon>Rhabditomorpha</taxon>
        <taxon>Strongyloidea</taxon>
        <taxon>Ancylostomatidae</taxon>
        <taxon>Ancylostomatinae</taxon>
        <taxon>Ancylostoma</taxon>
    </lineage>
</organism>
<keyword evidence="2" id="KW-0719">Serine esterase</keyword>
<dbReference type="Gene3D" id="3.40.50.1820">
    <property type="entry name" value="alpha/beta hydrolase"/>
    <property type="match status" value="1"/>
</dbReference>
<reference evidence="6 7" key="1">
    <citation type="submission" date="2013-12" db="EMBL/GenBank/DDBJ databases">
        <title>Draft genome of the parsitic nematode Ancylostoma duodenale.</title>
        <authorList>
            <person name="Mitreva M."/>
        </authorList>
    </citation>
    <scope>NUCLEOTIDE SEQUENCE [LARGE SCALE GENOMIC DNA]</scope>
    <source>
        <strain evidence="6 7">Zhejiang</strain>
    </source>
</reference>
<proteinExistence type="inferred from homology"/>
<dbReference type="Proteomes" id="UP000054047">
    <property type="component" value="Unassembled WGS sequence"/>
</dbReference>
<accession>A0A0C2D400</accession>
<evidence type="ECO:0000256" key="2">
    <source>
        <dbReference type="ARBA" id="ARBA00022487"/>
    </source>
</evidence>
<evidence type="ECO:0000256" key="1">
    <source>
        <dbReference type="ARBA" id="ARBA00005964"/>
    </source>
</evidence>